<accession>A0ACC2LQE9</accession>
<sequence>MGSTKCDNDPSEDTAVADGTHSRPLMLYSQSERDEWHRFRDGIARRLWDETVREICYYSSKSPSTKSSDANFSPLQDDSDVGLIDRLGGCRIQSSSVETSSGRTNPRKRNSELLEIIHCIERSSEGLTTATRDVVDTIRLPKRLHSSLILTELHGIPLLSGLDVEIAHKRLIVQLSSLLLTTRENGF</sequence>
<dbReference type="EMBL" id="CM056811">
    <property type="protein sequence ID" value="KAJ8635540.1"/>
    <property type="molecule type" value="Genomic_DNA"/>
</dbReference>
<keyword evidence="2" id="KW-1185">Reference proteome</keyword>
<protein>
    <submittedName>
        <fullName evidence="1">Uncharacterized protein</fullName>
    </submittedName>
</protein>
<dbReference type="Proteomes" id="UP001234297">
    <property type="component" value="Chromosome 3"/>
</dbReference>
<reference evidence="1 2" key="1">
    <citation type="journal article" date="2022" name="Hortic Res">
        <title>A haplotype resolved chromosomal level avocado genome allows analysis of novel avocado genes.</title>
        <authorList>
            <person name="Nath O."/>
            <person name="Fletcher S.J."/>
            <person name="Hayward A."/>
            <person name="Shaw L.M."/>
            <person name="Masouleh A.K."/>
            <person name="Furtado A."/>
            <person name="Henry R.J."/>
            <person name="Mitter N."/>
        </authorList>
    </citation>
    <scope>NUCLEOTIDE SEQUENCE [LARGE SCALE GENOMIC DNA]</scope>
    <source>
        <strain evidence="2">cv. Hass</strain>
    </source>
</reference>
<gene>
    <name evidence="1" type="ORF">MRB53_009807</name>
</gene>
<name>A0ACC2LQE9_PERAE</name>
<evidence type="ECO:0000313" key="1">
    <source>
        <dbReference type="EMBL" id="KAJ8635540.1"/>
    </source>
</evidence>
<evidence type="ECO:0000313" key="2">
    <source>
        <dbReference type="Proteomes" id="UP001234297"/>
    </source>
</evidence>
<comment type="caution">
    <text evidence="1">The sequence shown here is derived from an EMBL/GenBank/DDBJ whole genome shotgun (WGS) entry which is preliminary data.</text>
</comment>
<proteinExistence type="predicted"/>
<organism evidence="1 2">
    <name type="scientific">Persea americana</name>
    <name type="common">Avocado</name>
    <dbReference type="NCBI Taxonomy" id="3435"/>
    <lineage>
        <taxon>Eukaryota</taxon>
        <taxon>Viridiplantae</taxon>
        <taxon>Streptophyta</taxon>
        <taxon>Embryophyta</taxon>
        <taxon>Tracheophyta</taxon>
        <taxon>Spermatophyta</taxon>
        <taxon>Magnoliopsida</taxon>
        <taxon>Magnoliidae</taxon>
        <taxon>Laurales</taxon>
        <taxon>Lauraceae</taxon>
        <taxon>Persea</taxon>
    </lineage>
</organism>